<feature type="signal peptide" evidence="6">
    <location>
        <begin position="1"/>
        <end position="22"/>
    </location>
</feature>
<comment type="similarity">
    <text evidence="1">Belongs to the CRISP family.</text>
</comment>
<dbReference type="CDD" id="cd05381">
    <property type="entry name" value="CAP_PR-1"/>
    <property type="match status" value="1"/>
</dbReference>
<keyword evidence="2 6" id="KW-0732">Signal</keyword>
<evidence type="ECO:0000256" key="6">
    <source>
        <dbReference type="SAM" id="SignalP"/>
    </source>
</evidence>
<dbReference type="Proteomes" id="UP001604336">
    <property type="component" value="Unassembled WGS sequence"/>
</dbReference>
<keyword evidence="9" id="KW-1185">Reference proteome</keyword>
<reference evidence="9" key="1">
    <citation type="submission" date="2024-07" db="EMBL/GenBank/DDBJ databases">
        <title>Two chromosome-level genome assemblies of Korean endemic species Abeliophyllum distichum and Forsythia ovata (Oleaceae).</title>
        <authorList>
            <person name="Jang H."/>
        </authorList>
    </citation>
    <scope>NUCLEOTIDE SEQUENCE [LARGE SCALE GENOMIC DNA]</scope>
</reference>
<accession>A0ABD1P8Y7</accession>
<dbReference type="SUPFAM" id="SSF55797">
    <property type="entry name" value="PR-1-like"/>
    <property type="match status" value="1"/>
</dbReference>
<organism evidence="8 9">
    <name type="scientific">Abeliophyllum distichum</name>
    <dbReference type="NCBI Taxonomy" id="126358"/>
    <lineage>
        <taxon>Eukaryota</taxon>
        <taxon>Viridiplantae</taxon>
        <taxon>Streptophyta</taxon>
        <taxon>Embryophyta</taxon>
        <taxon>Tracheophyta</taxon>
        <taxon>Spermatophyta</taxon>
        <taxon>Magnoliopsida</taxon>
        <taxon>eudicotyledons</taxon>
        <taxon>Gunneridae</taxon>
        <taxon>Pentapetalae</taxon>
        <taxon>asterids</taxon>
        <taxon>lamiids</taxon>
        <taxon>Lamiales</taxon>
        <taxon>Oleaceae</taxon>
        <taxon>Forsythieae</taxon>
        <taxon>Abeliophyllum</taxon>
    </lineage>
</organism>
<keyword evidence="5" id="KW-0568">Pathogenesis-related protein</keyword>
<dbReference type="SMART" id="SM00198">
    <property type="entry name" value="SCP"/>
    <property type="match status" value="1"/>
</dbReference>
<evidence type="ECO:0000256" key="3">
    <source>
        <dbReference type="ARBA" id="ARBA00022821"/>
    </source>
</evidence>
<dbReference type="InterPro" id="IPR001283">
    <property type="entry name" value="CRISP-related"/>
</dbReference>
<feature type="chain" id="PRO_5044758451" evidence="6">
    <location>
        <begin position="23"/>
        <end position="158"/>
    </location>
</feature>
<dbReference type="PANTHER" id="PTHR10334">
    <property type="entry name" value="CYSTEINE-RICH SECRETORY PROTEIN-RELATED"/>
    <property type="match status" value="1"/>
</dbReference>
<dbReference type="Gene3D" id="3.40.33.10">
    <property type="entry name" value="CAP"/>
    <property type="match status" value="1"/>
</dbReference>
<dbReference type="EMBL" id="JBFOLK010000014">
    <property type="protein sequence ID" value="KAL2460350.1"/>
    <property type="molecule type" value="Genomic_DNA"/>
</dbReference>
<gene>
    <name evidence="8" type="ORF">Adt_43770</name>
</gene>
<comment type="caution">
    <text evidence="8">The sequence shown here is derived from an EMBL/GenBank/DDBJ whole genome shotgun (WGS) entry which is preliminary data.</text>
</comment>
<evidence type="ECO:0000313" key="9">
    <source>
        <dbReference type="Proteomes" id="UP001604336"/>
    </source>
</evidence>
<evidence type="ECO:0000313" key="8">
    <source>
        <dbReference type="EMBL" id="KAL2460350.1"/>
    </source>
</evidence>
<evidence type="ECO:0000259" key="7">
    <source>
        <dbReference type="SMART" id="SM00198"/>
    </source>
</evidence>
<keyword evidence="3" id="KW-0611">Plant defense</keyword>
<evidence type="ECO:0000256" key="5">
    <source>
        <dbReference type="ARBA" id="ARBA00023265"/>
    </source>
</evidence>
<evidence type="ECO:0000256" key="2">
    <source>
        <dbReference type="ARBA" id="ARBA00022729"/>
    </source>
</evidence>
<dbReference type="InterPro" id="IPR014044">
    <property type="entry name" value="CAP_dom"/>
</dbReference>
<dbReference type="AlphaFoldDB" id="A0ABD1P8Y7"/>
<dbReference type="InterPro" id="IPR018244">
    <property type="entry name" value="Allrgn_V5/Tpx1_CS"/>
</dbReference>
<dbReference type="PRINTS" id="PR00837">
    <property type="entry name" value="V5TPXLIKE"/>
</dbReference>
<protein>
    <submittedName>
        <fullName evidence="8">CAP superfamily protein</fullName>
    </submittedName>
</protein>
<sequence length="158" mass="17687">MYSSKVCFVSVCLMALTTLSLAQNSPKDFVDAHTESRREVGAAPLVWNNTLAAYAKKYATLRSADCAMEHSEGPYGENLAAGSWNMSAKEAVEMWIEEKKFYNEKSNSCDGGECLHYTQVVWANTHWIGCARVKCQDGWTFVTCNYDPPGNYIGERPY</sequence>
<evidence type="ECO:0000256" key="1">
    <source>
        <dbReference type="ARBA" id="ARBA00009923"/>
    </source>
</evidence>
<feature type="domain" description="SCP" evidence="7">
    <location>
        <begin position="24"/>
        <end position="154"/>
    </location>
</feature>
<name>A0ABD1P8Y7_9LAMI</name>
<keyword evidence="4" id="KW-1015">Disulfide bond</keyword>
<dbReference type="PROSITE" id="PS01010">
    <property type="entry name" value="CRISP_2"/>
    <property type="match status" value="1"/>
</dbReference>
<evidence type="ECO:0000256" key="4">
    <source>
        <dbReference type="ARBA" id="ARBA00023157"/>
    </source>
</evidence>
<dbReference type="InterPro" id="IPR035940">
    <property type="entry name" value="CAP_sf"/>
</dbReference>
<dbReference type="Pfam" id="PF00188">
    <property type="entry name" value="CAP"/>
    <property type="match status" value="1"/>
</dbReference>
<dbReference type="GO" id="GO:0098542">
    <property type="term" value="P:defense response to other organism"/>
    <property type="evidence" value="ECO:0007669"/>
    <property type="project" value="UniProtKB-ARBA"/>
</dbReference>
<dbReference type="FunFam" id="3.40.33.10:FF:000006">
    <property type="entry name" value="Putative pathogenesis-related protein 1"/>
    <property type="match status" value="1"/>
</dbReference>
<proteinExistence type="inferred from homology"/>